<gene>
    <name evidence="3" type="ORF">DHf2319_04630</name>
</gene>
<organism evidence="3 4">
    <name type="scientific">Orrella daihaiensis</name>
    <dbReference type="NCBI Taxonomy" id="2782176"/>
    <lineage>
        <taxon>Bacteria</taxon>
        <taxon>Pseudomonadati</taxon>
        <taxon>Pseudomonadota</taxon>
        <taxon>Betaproteobacteria</taxon>
        <taxon>Burkholderiales</taxon>
        <taxon>Alcaligenaceae</taxon>
        <taxon>Orrella</taxon>
    </lineage>
</organism>
<evidence type="ECO:0000313" key="3">
    <source>
        <dbReference type="EMBL" id="UOD51183.1"/>
    </source>
</evidence>
<dbReference type="SUPFAM" id="SSF100950">
    <property type="entry name" value="NagB/RpiA/CoA transferase-like"/>
    <property type="match status" value="1"/>
</dbReference>
<dbReference type="InterPro" id="IPR037171">
    <property type="entry name" value="NagB/RpiA_transferase-like"/>
</dbReference>
<dbReference type="Proteomes" id="UP000831607">
    <property type="component" value="Chromosome"/>
</dbReference>
<name>A0ABY4AMK4_9BURK</name>
<sequence length="231" mass="24439">MMNKVVDSLAAAVSGIEDGATLLLGGFGTSGTPIELMQALLETDVKDLTVVSNSAGGGPTGLSQLIEAGKVRKLICSFARSLSANLPTAAAFEKRYRAGQIELEIVPQGTLAERLRAAGAGMGPFFTPTAYGTKLAHGKETRVINGRGYVLEEPLHADVAFVKAHLADPMGNLTYRYAGRNFAPVMSMAAKLTVAQVDQVVRLGEIAPEYVMTPGIFVQRVIECEHVPVIP</sequence>
<evidence type="ECO:0000313" key="4">
    <source>
        <dbReference type="Proteomes" id="UP000831607"/>
    </source>
</evidence>
<dbReference type="PANTHER" id="PTHR13707:SF60">
    <property type="entry name" value="ACETATE COA-TRANSFERASE SUBUNIT ALPHA"/>
    <property type="match status" value="1"/>
</dbReference>
<dbReference type="PROSITE" id="PS01273">
    <property type="entry name" value="COA_TRANSF_1"/>
    <property type="match status" value="1"/>
</dbReference>
<keyword evidence="2" id="KW-0808">Transferase</keyword>
<evidence type="ECO:0000256" key="1">
    <source>
        <dbReference type="ARBA" id="ARBA00005612"/>
    </source>
</evidence>
<protein>
    <submittedName>
        <fullName evidence="3">3-oxoacid CoA-transferase subunit A</fullName>
    </submittedName>
</protein>
<dbReference type="RefSeq" id="WP_243479651.1">
    <property type="nucleotide sequence ID" value="NZ_CP063982.1"/>
</dbReference>
<accession>A0ABY4AMK4</accession>
<evidence type="ECO:0000256" key="2">
    <source>
        <dbReference type="ARBA" id="ARBA00022679"/>
    </source>
</evidence>
<reference evidence="3 4" key="1">
    <citation type="submission" date="2020-11" db="EMBL/GenBank/DDBJ databases">
        <title>Algicoccus daihaiensis sp.nov., isolated from Daihai Lake in Inner Mongolia.</title>
        <authorList>
            <person name="Kai J."/>
        </authorList>
    </citation>
    <scope>NUCLEOTIDE SEQUENCE [LARGE SCALE GENOMIC DNA]</scope>
    <source>
        <strain evidence="4">f23</strain>
    </source>
</reference>
<dbReference type="SMART" id="SM00882">
    <property type="entry name" value="CoA_trans"/>
    <property type="match status" value="1"/>
</dbReference>
<dbReference type="Gene3D" id="3.40.1080.10">
    <property type="entry name" value="Glutaconate Coenzyme A-transferase"/>
    <property type="match status" value="1"/>
</dbReference>
<dbReference type="EMBL" id="CP063982">
    <property type="protein sequence ID" value="UOD51183.1"/>
    <property type="molecule type" value="Genomic_DNA"/>
</dbReference>
<comment type="similarity">
    <text evidence="1">Belongs to the 3-oxoacid CoA-transferase subunit A family.</text>
</comment>
<dbReference type="Pfam" id="PF01144">
    <property type="entry name" value="CoA_trans"/>
    <property type="match status" value="1"/>
</dbReference>
<dbReference type="InterPro" id="IPR004163">
    <property type="entry name" value="CoA_transf_BS"/>
</dbReference>
<proteinExistence type="inferred from homology"/>
<dbReference type="InterPro" id="IPR012792">
    <property type="entry name" value="3-oxoacid_CoA-transf_A"/>
</dbReference>
<dbReference type="NCBIfam" id="TIGR02429">
    <property type="entry name" value="pcaI_scoA_fam"/>
    <property type="match status" value="1"/>
</dbReference>
<keyword evidence="4" id="KW-1185">Reference proteome</keyword>
<dbReference type="PANTHER" id="PTHR13707">
    <property type="entry name" value="KETOACID-COENZYME A TRANSFERASE"/>
    <property type="match status" value="1"/>
</dbReference>
<dbReference type="InterPro" id="IPR004165">
    <property type="entry name" value="CoA_trans_fam_I"/>
</dbReference>